<protein>
    <recommendedName>
        <fullName evidence="7">Osteoclast-stimulating factor 1</fullName>
    </recommendedName>
</protein>
<keyword evidence="3" id="KW-0963">Cytoplasm</keyword>
<name>A0A1B6D484_9HEMI</name>
<dbReference type="FunFam" id="2.30.30.40:FF:000072">
    <property type="entry name" value="Unconventional Myosin IB"/>
    <property type="match status" value="1"/>
</dbReference>
<evidence type="ECO:0000313" key="11">
    <source>
        <dbReference type="EMBL" id="JAS20385.1"/>
    </source>
</evidence>
<dbReference type="Pfam" id="PF12796">
    <property type="entry name" value="Ank_2"/>
    <property type="match status" value="1"/>
</dbReference>
<evidence type="ECO:0000256" key="1">
    <source>
        <dbReference type="ARBA" id="ARBA00004496"/>
    </source>
</evidence>
<evidence type="ECO:0000256" key="7">
    <source>
        <dbReference type="ARBA" id="ARBA00040640"/>
    </source>
</evidence>
<dbReference type="InterPro" id="IPR002110">
    <property type="entry name" value="Ankyrin_rpt"/>
</dbReference>
<keyword evidence="5 8" id="KW-0040">ANK repeat</keyword>
<organism evidence="11">
    <name type="scientific">Clastoptera arizonana</name>
    <name type="common">Arizona spittle bug</name>
    <dbReference type="NCBI Taxonomy" id="38151"/>
    <lineage>
        <taxon>Eukaryota</taxon>
        <taxon>Metazoa</taxon>
        <taxon>Ecdysozoa</taxon>
        <taxon>Arthropoda</taxon>
        <taxon>Hexapoda</taxon>
        <taxon>Insecta</taxon>
        <taxon>Pterygota</taxon>
        <taxon>Neoptera</taxon>
        <taxon>Paraneoptera</taxon>
        <taxon>Hemiptera</taxon>
        <taxon>Auchenorrhyncha</taxon>
        <taxon>Cercopoidea</taxon>
        <taxon>Clastopteridae</taxon>
        <taxon>Clastoptera</taxon>
    </lineage>
</organism>
<dbReference type="PANTHER" id="PTHR24155">
    <property type="entry name" value="OSTEOCLAST-STIMULATING FACTOR 1"/>
    <property type="match status" value="1"/>
</dbReference>
<dbReference type="CDD" id="cd11772">
    <property type="entry name" value="SH3_OSTF1"/>
    <property type="match status" value="1"/>
</dbReference>
<evidence type="ECO:0000256" key="5">
    <source>
        <dbReference type="ARBA" id="ARBA00023043"/>
    </source>
</evidence>
<sequence length="213" mass="23051">MSVIPPKPKPKPGQVAVFRALYNYTAQQNDELSFVEGDLLYVFDQTTDPLWWKARCGDKTGVIPSNYVQCQAESVENPLHDAARRGNLSYLLESLQQGVSATGLDAVGNTALYWACRGGHLDCVNTLLSLPNPPVNAQNKIGDTALHAAAAHDHIGVIKLLLDKGADMTVQNNDGETPLECGSSAVTSLLRLCQTPNSKPSTYSAEDYFDESD</sequence>
<evidence type="ECO:0000256" key="3">
    <source>
        <dbReference type="ARBA" id="ARBA00022490"/>
    </source>
</evidence>
<evidence type="ECO:0000256" key="8">
    <source>
        <dbReference type="PROSITE-ProRule" id="PRU00023"/>
    </source>
</evidence>
<dbReference type="SUPFAM" id="SSF50044">
    <property type="entry name" value="SH3-domain"/>
    <property type="match status" value="1"/>
</dbReference>
<dbReference type="PROSITE" id="PS50088">
    <property type="entry name" value="ANK_REPEAT"/>
    <property type="match status" value="1"/>
</dbReference>
<feature type="repeat" description="ANK" evidence="8">
    <location>
        <begin position="141"/>
        <end position="173"/>
    </location>
</feature>
<comment type="function">
    <text evidence="6">Induces bone resorption, acting probably through a signaling cascade which results in the secretion of factor(s) enhancing osteoclast formation and activity.</text>
</comment>
<dbReference type="SUPFAM" id="SSF48403">
    <property type="entry name" value="Ankyrin repeat"/>
    <property type="match status" value="1"/>
</dbReference>
<dbReference type="Pfam" id="PF00018">
    <property type="entry name" value="SH3_1"/>
    <property type="match status" value="1"/>
</dbReference>
<accession>A0A1B6D484</accession>
<dbReference type="PRINTS" id="PR01415">
    <property type="entry name" value="ANKYRIN"/>
</dbReference>
<dbReference type="AlphaFoldDB" id="A0A1B6D484"/>
<dbReference type="GO" id="GO:0007165">
    <property type="term" value="P:signal transduction"/>
    <property type="evidence" value="ECO:0007669"/>
    <property type="project" value="TreeGrafter"/>
</dbReference>
<dbReference type="SMART" id="SM00248">
    <property type="entry name" value="ANK"/>
    <property type="match status" value="3"/>
</dbReference>
<dbReference type="PANTHER" id="PTHR24155:SF10">
    <property type="entry name" value="OSTEOCLAST-STIMULATING FACTOR 1"/>
    <property type="match status" value="1"/>
</dbReference>
<evidence type="ECO:0000259" key="10">
    <source>
        <dbReference type="PROSITE" id="PS50002"/>
    </source>
</evidence>
<dbReference type="PROSITE" id="PS50002">
    <property type="entry name" value="SH3"/>
    <property type="match status" value="1"/>
</dbReference>
<dbReference type="Gene3D" id="1.25.40.20">
    <property type="entry name" value="Ankyrin repeat-containing domain"/>
    <property type="match status" value="2"/>
</dbReference>
<evidence type="ECO:0000256" key="4">
    <source>
        <dbReference type="ARBA" id="ARBA00022737"/>
    </source>
</evidence>
<dbReference type="InterPro" id="IPR036770">
    <property type="entry name" value="Ankyrin_rpt-contain_sf"/>
</dbReference>
<dbReference type="PRINTS" id="PR00452">
    <property type="entry name" value="SH3DOMAIN"/>
</dbReference>
<dbReference type="EMBL" id="GEDC01016913">
    <property type="protein sequence ID" value="JAS20385.1"/>
    <property type="molecule type" value="Transcribed_RNA"/>
</dbReference>
<gene>
    <name evidence="11" type="ORF">g.42160</name>
</gene>
<dbReference type="InterPro" id="IPR036028">
    <property type="entry name" value="SH3-like_dom_sf"/>
</dbReference>
<dbReference type="InterPro" id="IPR001452">
    <property type="entry name" value="SH3_domain"/>
</dbReference>
<keyword evidence="2 9" id="KW-0728">SH3 domain</keyword>
<keyword evidence="4" id="KW-0677">Repeat</keyword>
<evidence type="ECO:0000256" key="2">
    <source>
        <dbReference type="ARBA" id="ARBA00022443"/>
    </source>
</evidence>
<dbReference type="Gene3D" id="2.30.30.40">
    <property type="entry name" value="SH3 Domains"/>
    <property type="match status" value="1"/>
</dbReference>
<reference evidence="11" key="1">
    <citation type="submission" date="2015-12" db="EMBL/GenBank/DDBJ databases">
        <title>De novo transcriptome assembly of four potential Pierce s Disease insect vectors from Arizona vineyards.</title>
        <authorList>
            <person name="Tassone E.E."/>
        </authorList>
    </citation>
    <scope>NUCLEOTIDE SEQUENCE</scope>
</reference>
<feature type="domain" description="SH3" evidence="10">
    <location>
        <begin position="13"/>
        <end position="73"/>
    </location>
</feature>
<dbReference type="GO" id="GO:0016192">
    <property type="term" value="P:vesicle-mediated transport"/>
    <property type="evidence" value="ECO:0007669"/>
    <property type="project" value="UniProtKB-ARBA"/>
</dbReference>
<dbReference type="PROSITE" id="PS50297">
    <property type="entry name" value="ANK_REP_REGION"/>
    <property type="match status" value="1"/>
</dbReference>
<proteinExistence type="predicted"/>
<evidence type="ECO:0000256" key="6">
    <source>
        <dbReference type="ARBA" id="ARBA00037432"/>
    </source>
</evidence>
<comment type="subcellular location">
    <subcellularLocation>
        <location evidence="1">Cytoplasm</location>
    </subcellularLocation>
</comment>
<evidence type="ECO:0000256" key="9">
    <source>
        <dbReference type="PROSITE-ProRule" id="PRU00192"/>
    </source>
</evidence>
<dbReference type="SMART" id="SM00326">
    <property type="entry name" value="SH3"/>
    <property type="match status" value="1"/>
</dbReference>
<dbReference type="Pfam" id="PF00023">
    <property type="entry name" value="Ank"/>
    <property type="match status" value="1"/>
</dbReference>
<dbReference type="GO" id="GO:0005737">
    <property type="term" value="C:cytoplasm"/>
    <property type="evidence" value="ECO:0007669"/>
    <property type="project" value="UniProtKB-SubCell"/>
</dbReference>